<keyword evidence="2" id="KW-1185">Reference proteome</keyword>
<name>A0A5B6TNH9_9BACT</name>
<dbReference type="EMBL" id="VKKY01000002">
    <property type="protein sequence ID" value="KAA3437923.1"/>
    <property type="molecule type" value="Genomic_DNA"/>
</dbReference>
<comment type="caution">
    <text evidence="1">The sequence shown here is derived from an EMBL/GenBank/DDBJ whole genome shotgun (WGS) entry which is preliminary data.</text>
</comment>
<reference evidence="1 2" key="1">
    <citation type="submission" date="2019-07" db="EMBL/GenBank/DDBJ databases">
        <title>Rufibacter sp. nov., isolated from lake sediment.</title>
        <authorList>
            <person name="Qu J.-H."/>
        </authorList>
    </citation>
    <scope>NUCLEOTIDE SEQUENCE [LARGE SCALE GENOMIC DNA]</scope>
    <source>
        <strain evidence="1 2">NBS58-1</strain>
    </source>
</reference>
<dbReference type="Proteomes" id="UP000324133">
    <property type="component" value="Unassembled WGS sequence"/>
</dbReference>
<dbReference type="AlphaFoldDB" id="A0A5B6TNH9"/>
<protein>
    <submittedName>
        <fullName evidence="1">Uncharacterized protein</fullName>
    </submittedName>
</protein>
<evidence type="ECO:0000313" key="1">
    <source>
        <dbReference type="EMBL" id="KAA3437923.1"/>
    </source>
</evidence>
<organism evidence="1 2">
    <name type="scientific">Rufibacter hautae</name>
    <dbReference type="NCBI Taxonomy" id="2595005"/>
    <lineage>
        <taxon>Bacteria</taxon>
        <taxon>Pseudomonadati</taxon>
        <taxon>Bacteroidota</taxon>
        <taxon>Cytophagia</taxon>
        <taxon>Cytophagales</taxon>
        <taxon>Hymenobacteraceae</taxon>
        <taxon>Rufibacter</taxon>
    </lineage>
</organism>
<dbReference type="RefSeq" id="WP_149090986.1">
    <property type="nucleotide sequence ID" value="NZ_VKKY01000002.1"/>
</dbReference>
<accession>A0A5B6TNH9</accession>
<sequence length="150" mass="17521">MEIVPGKRIGEFKLGDRLTDSPLYSSLKKLDSNKYELENLKIRVNDSGIIDLVSTYAGEYNGITISKTFRQVIEEGNTLLYDDFDQIFYFKCPEGLSIEKEYENLPFKTLLDSKIQVLSVYDIEQDKYVWDKIKEDFLEVSKNKLPELER</sequence>
<proteinExistence type="predicted"/>
<gene>
    <name evidence="1" type="ORF">FOA19_11610</name>
</gene>
<evidence type="ECO:0000313" key="2">
    <source>
        <dbReference type="Proteomes" id="UP000324133"/>
    </source>
</evidence>